<dbReference type="Gene3D" id="3.30.450.40">
    <property type="match status" value="1"/>
</dbReference>
<evidence type="ECO:0000313" key="2">
    <source>
        <dbReference type="EMBL" id="CAD0330435.1"/>
    </source>
</evidence>
<dbReference type="CDD" id="cd01948">
    <property type="entry name" value="EAL"/>
    <property type="match status" value="1"/>
</dbReference>
<dbReference type="SUPFAM" id="SSF141868">
    <property type="entry name" value="EAL domain-like"/>
    <property type="match status" value="1"/>
</dbReference>
<name>A0A6V7D9H9_9XANT</name>
<dbReference type="InterPro" id="IPR029787">
    <property type="entry name" value="Nucleotide_cyclase"/>
</dbReference>
<dbReference type="PANTHER" id="PTHR33121">
    <property type="entry name" value="CYCLIC DI-GMP PHOSPHODIESTERASE PDEF"/>
    <property type="match status" value="1"/>
</dbReference>
<dbReference type="PANTHER" id="PTHR33121:SF19">
    <property type="entry name" value="CYCLIC DI-GMP PHOSPHODIESTERASE PA2567"/>
    <property type="match status" value="1"/>
</dbReference>
<gene>
    <name evidence="2" type="ORF">CFBP8129_21490</name>
</gene>
<dbReference type="InterPro" id="IPR001633">
    <property type="entry name" value="EAL_dom"/>
</dbReference>
<dbReference type="SMART" id="SM00052">
    <property type="entry name" value="EAL"/>
    <property type="match status" value="1"/>
</dbReference>
<reference evidence="2" key="1">
    <citation type="submission" date="2020-07" db="EMBL/GenBank/DDBJ databases">
        <authorList>
            <person name="Pothier F. J."/>
        </authorList>
    </citation>
    <scope>NUCLEOTIDE SEQUENCE</scope>
    <source>
        <strain evidence="2">CFBP 8129</strain>
    </source>
</reference>
<protein>
    <recommendedName>
        <fullName evidence="1">EAL domain-containing protein</fullName>
    </recommendedName>
</protein>
<feature type="domain" description="EAL" evidence="1">
    <location>
        <begin position="347"/>
        <end position="600"/>
    </location>
</feature>
<proteinExistence type="predicted"/>
<dbReference type="GO" id="GO:0071111">
    <property type="term" value="F:cyclic-guanylate-specific phosphodiesterase activity"/>
    <property type="evidence" value="ECO:0007669"/>
    <property type="project" value="InterPro"/>
</dbReference>
<dbReference type="SUPFAM" id="SSF55073">
    <property type="entry name" value="Nucleotide cyclase"/>
    <property type="match status" value="1"/>
</dbReference>
<dbReference type="InterPro" id="IPR050706">
    <property type="entry name" value="Cyclic-di-GMP_PDE-like"/>
</dbReference>
<dbReference type="EMBL" id="LR828253">
    <property type="protein sequence ID" value="CAD0330420.1"/>
    <property type="molecule type" value="Genomic_DNA"/>
</dbReference>
<dbReference type="InterPro" id="IPR035919">
    <property type="entry name" value="EAL_sf"/>
</dbReference>
<dbReference type="EMBL" id="LR828253">
    <property type="protein sequence ID" value="CAD0330435.1"/>
    <property type="molecule type" value="Genomic_DNA"/>
</dbReference>
<dbReference type="Gene3D" id="3.30.70.270">
    <property type="match status" value="1"/>
</dbReference>
<dbReference type="Gene3D" id="3.20.20.450">
    <property type="entry name" value="EAL domain"/>
    <property type="match status" value="1"/>
</dbReference>
<dbReference type="SUPFAM" id="SSF55781">
    <property type="entry name" value="GAF domain-like"/>
    <property type="match status" value="1"/>
</dbReference>
<sequence>MQCVIFNTDSDDMTLALDDKTQERHFDWSGVPIDLGGMEPLDQIARLVCHALVAPAAALTITEGGRLRVLAARGISIGHVEQAIASCCQVNAAANGVSELIGHSALAPIQLGDAAFPGLPARFIACVPVGTPQTGVSGTLCVIDTRERHLASQEHQQLLMFANVAAAQLELQFGAGRREPHSGLLNARQLQSDLDALAFGSHCVPTIASFIEVYDTQAANEARQALGMQPLEELIRHASYVLTRALRGKATVYHVAPMRFAFFLLNSAPDEMEDLLLDLRDMLHQPMDAAGVPMSLTFHAGVVRFAPQQPDTNDVMRKGLVALGDAINNHAIVCWYSALHDDAIQRSYRLALDAERALDAGDFRLVFQPRIDLADLSVTGFEALLRWHHASLGPIGPDEFIPLFEKTALMCTVTNWVIETALVQLAKWRAQGLDFSISINLSSRDFGNLNLAADVINRCRELAIPTSRIELEITEGRWLRSNVEAVPRLRALRDAGVSVAIDDFGTGYSNFGYLTELPVNVLKLDRSLVTGIATKAGMQMRAEAVVRLANALGYRTVAEGIEHADEIALLRSWGCDEAQGYLLSRPMEAHLVAAYVAQALAAQRLP</sequence>
<dbReference type="PROSITE" id="PS50883">
    <property type="entry name" value="EAL"/>
    <property type="match status" value="1"/>
</dbReference>
<evidence type="ECO:0000259" key="1">
    <source>
        <dbReference type="PROSITE" id="PS50883"/>
    </source>
</evidence>
<dbReference type="AlphaFoldDB" id="A0A6V7D9H9"/>
<accession>A0A6V7D9H9</accession>
<dbReference type="InterPro" id="IPR029016">
    <property type="entry name" value="GAF-like_dom_sf"/>
</dbReference>
<dbReference type="InterPro" id="IPR043128">
    <property type="entry name" value="Rev_trsase/Diguanyl_cyclase"/>
</dbReference>
<organism evidence="2">
    <name type="scientific">Xanthomonas hortorum pv. gardneri</name>
    <dbReference type="NCBI Taxonomy" id="2754056"/>
    <lineage>
        <taxon>Bacteria</taxon>
        <taxon>Pseudomonadati</taxon>
        <taxon>Pseudomonadota</taxon>
        <taxon>Gammaproteobacteria</taxon>
        <taxon>Lysobacterales</taxon>
        <taxon>Lysobacteraceae</taxon>
        <taxon>Xanthomonas</taxon>
    </lineage>
</organism>
<dbReference type="Pfam" id="PF00563">
    <property type="entry name" value="EAL"/>
    <property type="match status" value="1"/>
</dbReference>